<keyword evidence="3" id="KW-1185">Reference proteome</keyword>
<sequence length="160" mass="17800">MVTNAELNSKFDGLSQEQQGLKKSVEEINKAQEVLNEDVAQIKALVEKLAATGLGSKLKAKAQASRSANVSPQIPGYGPQRTVEDPRLTDVDRGAKLEVADFNGDHNPEDMKIAMIPPSYKQRVQFTQLTQGSKSVEEYTRLFYSLVTRSKFPWNEDVMV</sequence>
<evidence type="ECO:0000313" key="2">
    <source>
        <dbReference type="EMBL" id="KAG5516085.1"/>
    </source>
</evidence>
<protein>
    <recommendedName>
        <fullName evidence="4">Retrotransposon gag domain-containing protein</fullName>
    </recommendedName>
</protein>
<feature type="region of interest" description="Disordered" evidence="1">
    <location>
        <begin position="1"/>
        <end position="22"/>
    </location>
</feature>
<accession>A0AAV6HQS7</accession>
<dbReference type="EMBL" id="JACTNZ010000013">
    <property type="protein sequence ID" value="KAG5516085.1"/>
    <property type="molecule type" value="Genomic_DNA"/>
</dbReference>
<proteinExistence type="predicted"/>
<evidence type="ECO:0000313" key="3">
    <source>
        <dbReference type="Proteomes" id="UP000823749"/>
    </source>
</evidence>
<gene>
    <name evidence="2" type="ORF">RHGRI_036957</name>
</gene>
<dbReference type="Proteomes" id="UP000823749">
    <property type="component" value="Chromosome 13"/>
</dbReference>
<name>A0AAV6HQS7_9ERIC</name>
<evidence type="ECO:0000256" key="1">
    <source>
        <dbReference type="SAM" id="MobiDB-lite"/>
    </source>
</evidence>
<evidence type="ECO:0008006" key="4">
    <source>
        <dbReference type="Google" id="ProtNLM"/>
    </source>
</evidence>
<reference evidence="2 3" key="1">
    <citation type="submission" date="2020-08" db="EMBL/GenBank/DDBJ databases">
        <title>Plant Genome Project.</title>
        <authorList>
            <person name="Zhang R.-G."/>
        </authorList>
    </citation>
    <scope>NUCLEOTIDE SEQUENCE [LARGE SCALE GENOMIC DNA]</scope>
    <source>
        <strain evidence="2">WSP0</strain>
        <tissue evidence="2">Leaf</tissue>
    </source>
</reference>
<comment type="caution">
    <text evidence="2">The sequence shown here is derived from an EMBL/GenBank/DDBJ whole genome shotgun (WGS) entry which is preliminary data.</text>
</comment>
<feature type="region of interest" description="Disordered" evidence="1">
    <location>
        <begin position="61"/>
        <end position="88"/>
    </location>
</feature>
<organism evidence="2 3">
    <name type="scientific">Rhododendron griersonianum</name>
    <dbReference type="NCBI Taxonomy" id="479676"/>
    <lineage>
        <taxon>Eukaryota</taxon>
        <taxon>Viridiplantae</taxon>
        <taxon>Streptophyta</taxon>
        <taxon>Embryophyta</taxon>
        <taxon>Tracheophyta</taxon>
        <taxon>Spermatophyta</taxon>
        <taxon>Magnoliopsida</taxon>
        <taxon>eudicotyledons</taxon>
        <taxon>Gunneridae</taxon>
        <taxon>Pentapetalae</taxon>
        <taxon>asterids</taxon>
        <taxon>Ericales</taxon>
        <taxon>Ericaceae</taxon>
        <taxon>Ericoideae</taxon>
        <taxon>Rhodoreae</taxon>
        <taxon>Rhododendron</taxon>
    </lineage>
</organism>
<dbReference type="AlphaFoldDB" id="A0AAV6HQS7"/>